<dbReference type="PANTHER" id="PTHR30354">
    <property type="entry name" value="GNT FAMILY GLUCONATE TRANSPORTER"/>
    <property type="match status" value="1"/>
</dbReference>
<feature type="transmembrane region" description="Helical" evidence="1">
    <location>
        <begin position="379"/>
        <end position="399"/>
    </location>
</feature>
<feature type="transmembrane region" description="Helical" evidence="1">
    <location>
        <begin position="316"/>
        <end position="337"/>
    </location>
</feature>
<evidence type="ECO:0000313" key="3">
    <source>
        <dbReference type="Proteomes" id="UP001500974"/>
    </source>
</evidence>
<keyword evidence="1" id="KW-0472">Membrane</keyword>
<evidence type="ECO:0000256" key="1">
    <source>
        <dbReference type="SAM" id="Phobius"/>
    </source>
</evidence>
<dbReference type="PRINTS" id="PR00173">
    <property type="entry name" value="EDTRNSPORT"/>
</dbReference>
<dbReference type="PIRSF" id="PIRSF002746">
    <property type="entry name" value="Gluconate_transporter"/>
    <property type="match status" value="1"/>
</dbReference>
<dbReference type="Proteomes" id="UP001500974">
    <property type="component" value="Unassembled WGS sequence"/>
</dbReference>
<feature type="transmembrane region" description="Helical" evidence="1">
    <location>
        <begin position="250"/>
        <end position="271"/>
    </location>
</feature>
<feature type="transmembrane region" description="Helical" evidence="1">
    <location>
        <begin position="405"/>
        <end position="429"/>
    </location>
</feature>
<dbReference type="Pfam" id="PF02447">
    <property type="entry name" value="GntP_permease"/>
    <property type="match status" value="1"/>
</dbReference>
<keyword evidence="3" id="KW-1185">Reference proteome</keyword>
<gene>
    <name evidence="2" type="ORF">GCM10009784_09640</name>
</gene>
<protein>
    <submittedName>
        <fullName evidence="2">GntP family transporter</fullName>
    </submittedName>
</protein>
<accession>A0ABP5MGQ3</accession>
<keyword evidence="1" id="KW-1133">Transmembrane helix</keyword>
<feature type="transmembrane region" description="Helical" evidence="1">
    <location>
        <begin position="101"/>
        <end position="130"/>
    </location>
</feature>
<feature type="transmembrane region" description="Helical" evidence="1">
    <location>
        <begin position="6"/>
        <end position="22"/>
    </location>
</feature>
<evidence type="ECO:0000313" key="2">
    <source>
        <dbReference type="EMBL" id="GAA2173813.1"/>
    </source>
</evidence>
<proteinExistence type="predicted"/>
<dbReference type="NCBIfam" id="TIGR00791">
    <property type="entry name" value="gntP"/>
    <property type="match status" value="1"/>
</dbReference>
<dbReference type="EMBL" id="BAAAON010000001">
    <property type="protein sequence ID" value="GAA2173813.1"/>
    <property type="molecule type" value="Genomic_DNA"/>
</dbReference>
<keyword evidence="1" id="KW-0812">Transmembrane</keyword>
<organism evidence="2 3">
    <name type="scientific">Arthrobacter parietis</name>
    <dbReference type="NCBI Taxonomy" id="271434"/>
    <lineage>
        <taxon>Bacteria</taxon>
        <taxon>Bacillati</taxon>
        <taxon>Actinomycetota</taxon>
        <taxon>Actinomycetes</taxon>
        <taxon>Micrococcales</taxon>
        <taxon>Micrococcaceae</taxon>
        <taxon>Arthrobacter</taxon>
    </lineage>
</organism>
<feature type="transmembrane region" description="Helical" evidence="1">
    <location>
        <begin position="29"/>
        <end position="47"/>
    </location>
</feature>
<sequence length="471" mass="47551">MSPLALLAIAVAGVALLLVGVIKFKIPAFLALLVVSVLVALVAGIPLGDIVSTVTEGMGGTLGNVAILVGLGAMLGKMIEISGGAQALAGKFTSVLGPRRVVAALTSAAFLLAIPVFFDVGFIILVPIIYGFAKAAGVNPVKFGLPVGAIMLAIHVVVPPHPGVVGGAGILGADIGWTTVLGLLLCIPVGVLGYFVAQRLNRREYEMLPATAAQFRLFGTGESDVERDTAAGSTGGVATQVRTAPSPAMIISLIVLPILMIMVGTVGAILLPEDTFGRDLAGFIGSPLIALLTALGLTYYFLGIRRGWSSQHTGEVMDSALAPTAIVILVTGAGGVFGKVLTVSGIGTALAEGLAAVGLPIIIMAFILAAVLRASQGSATVAIITTAGLLSAAVAAGGYSPVQTALILIAIGFGAFGLSHVNDSGFWIVTRFLGLSVADGLRTWTVLTTILGVAGFLLTLVAWTLVGGFAV</sequence>
<dbReference type="PANTHER" id="PTHR30354:SF25">
    <property type="entry name" value="INNER MEMBRANE PERMEASE YGBN"/>
    <property type="match status" value="1"/>
</dbReference>
<feature type="transmembrane region" description="Helical" evidence="1">
    <location>
        <begin position="441"/>
        <end position="466"/>
    </location>
</feature>
<dbReference type="NCBIfam" id="NF007332">
    <property type="entry name" value="PRK09821.1"/>
    <property type="match status" value="1"/>
</dbReference>
<dbReference type="RefSeq" id="WP_277357508.1">
    <property type="nucleotide sequence ID" value="NZ_BAAAON010000001.1"/>
</dbReference>
<feature type="transmembrane region" description="Helical" evidence="1">
    <location>
        <begin position="349"/>
        <end position="372"/>
    </location>
</feature>
<name>A0ABP5MGQ3_9MICC</name>
<feature type="transmembrane region" description="Helical" evidence="1">
    <location>
        <begin position="175"/>
        <end position="197"/>
    </location>
</feature>
<comment type="caution">
    <text evidence="2">The sequence shown here is derived from an EMBL/GenBank/DDBJ whole genome shotgun (WGS) entry which is preliminary data.</text>
</comment>
<reference evidence="3" key="1">
    <citation type="journal article" date="2019" name="Int. J. Syst. Evol. Microbiol.">
        <title>The Global Catalogue of Microorganisms (GCM) 10K type strain sequencing project: providing services to taxonomists for standard genome sequencing and annotation.</title>
        <authorList>
            <consortium name="The Broad Institute Genomics Platform"/>
            <consortium name="The Broad Institute Genome Sequencing Center for Infectious Disease"/>
            <person name="Wu L."/>
            <person name="Ma J."/>
        </authorList>
    </citation>
    <scope>NUCLEOTIDE SEQUENCE [LARGE SCALE GENOMIC DNA]</scope>
    <source>
        <strain evidence="3">JCM 14917</strain>
    </source>
</reference>
<dbReference type="InterPro" id="IPR003474">
    <property type="entry name" value="Glcn_transporter"/>
</dbReference>
<feature type="transmembrane region" description="Helical" evidence="1">
    <location>
        <begin position="283"/>
        <end position="304"/>
    </location>
</feature>